<evidence type="ECO:0000313" key="2">
    <source>
        <dbReference type="EMBL" id="MED6242161.1"/>
    </source>
</evidence>
<dbReference type="EMBL" id="JAHUTI010030598">
    <property type="protein sequence ID" value="MED6242161.1"/>
    <property type="molecule type" value="Genomic_DNA"/>
</dbReference>
<protein>
    <submittedName>
        <fullName evidence="2">Uncharacterized protein</fullName>
    </submittedName>
</protein>
<reference evidence="2 3" key="1">
    <citation type="submission" date="2021-07" db="EMBL/GenBank/DDBJ databases">
        <authorList>
            <person name="Palmer J.M."/>
        </authorList>
    </citation>
    <scope>NUCLEOTIDE SEQUENCE [LARGE SCALE GENOMIC DNA]</scope>
    <source>
        <strain evidence="2 3">AT_MEX2019</strain>
        <tissue evidence="2">Muscle</tissue>
    </source>
</reference>
<keyword evidence="3" id="KW-1185">Reference proteome</keyword>
<dbReference type="Proteomes" id="UP001345963">
    <property type="component" value="Unassembled WGS sequence"/>
</dbReference>
<evidence type="ECO:0000313" key="3">
    <source>
        <dbReference type="Proteomes" id="UP001345963"/>
    </source>
</evidence>
<sequence>MPSMSCLSVYCFVPASSETPIYVSLPVEGWRQTDSLFPWMDEENREKGGGNSGSPPQSLSVVITGDLQHHQRDFLMESGAA</sequence>
<name>A0ABU7AWM6_9TELE</name>
<feature type="region of interest" description="Disordered" evidence="1">
    <location>
        <begin position="41"/>
        <end position="60"/>
    </location>
</feature>
<accession>A0ABU7AWM6</accession>
<proteinExistence type="predicted"/>
<comment type="caution">
    <text evidence="2">The sequence shown here is derived from an EMBL/GenBank/DDBJ whole genome shotgun (WGS) entry which is preliminary data.</text>
</comment>
<evidence type="ECO:0000256" key="1">
    <source>
        <dbReference type="SAM" id="MobiDB-lite"/>
    </source>
</evidence>
<organism evidence="2 3">
    <name type="scientific">Ataeniobius toweri</name>
    <dbReference type="NCBI Taxonomy" id="208326"/>
    <lineage>
        <taxon>Eukaryota</taxon>
        <taxon>Metazoa</taxon>
        <taxon>Chordata</taxon>
        <taxon>Craniata</taxon>
        <taxon>Vertebrata</taxon>
        <taxon>Euteleostomi</taxon>
        <taxon>Actinopterygii</taxon>
        <taxon>Neopterygii</taxon>
        <taxon>Teleostei</taxon>
        <taxon>Neoteleostei</taxon>
        <taxon>Acanthomorphata</taxon>
        <taxon>Ovalentaria</taxon>
        <taxon>Atherinomorphae</taxon>
        <taxon>Cyprinodontiformes</taxon>
        <taxon>Goodeidae</taxon>
        <taxon>Ataeniobius</taxon>
    </lineage>
</organism>
<gene>
    <name evidence="2" type="ORF">ATANTOWER_000951</name>
</gene>